<proteinExistence type="predicted"/>
<dbReference type="EMBL" id="BORR01000003">
    <property type="protein sequence ID" value="GIO36254.1"/>
    <property type="molecule type" value="Genomic_DNA"/>
</dbReference>
<dbReference type="RefSeq" id="WP_212938599.1">
    <property type="nucleotide sequence ID" value="NZ_BORR01000003.1"/>
</dbReference>
<evidence type="ECO:0000313" key="1">
    <source>
        <dbReference type="EMBL" id="GIO36254.1"/>
    </source>
</evidence>
<evidence type="ECO:0000313" key="2">
    <source>
        <dbReference type="Proteomes" id="UP000681162"/>
    </source>
</evidence>
<reference evidence="1 2" key="1">
    <citation type="submission" date="2021-03" db="EMBL/GenBank/DDBJ databases">
        <title>Antimicrobial resistance genes in bacteria isolated from Japanese honey, and their potential for conferring macrolide and lincosamide resistance in the American foulbrood pathogen Paenibacillus larvae.</title>
        <authorList>
            <person name="Okamoto M."/>
            <person name="Kumagai M."/>
            <person name="Kanamori H."/>
            <person name="Takamatsu D."/>
        </authorList>
    </citation>
    <scope>NUCLEOTIDE SEQUENCE [LARGE SCALE GENOMIC DNA]</scope>
    <source>
        <strain evidence="1 2">J41TS12</strain>
    </source>
</reference>
<organism evidence="1 2">
    <name type="scientific">Paenibacillus antibioticophila</name>
    <dbReference type="NCBI Taxonomy" id="1274374"/>
    <lineage>
        <taxon>Bacteria</taxon>
        <taxon>Bacillati</taxon>
        <taxon>Bacillota</taxon>
        <taxon>Bacilli</taxon>
        <taxon>Bacillales</taxon>
        <taxon>Paenibacillaceae</taxon>
        <taxon>Paenibacillus</taxon>
    </lineage>
</organism>
<comment type="caution">
    <text evidence="1">The sequence shown here is derived from an EMBL/GenBank/DDBJ whole genome shotgun (WGS) entry which is preliminary data.</text>
</comment>
<gene>
    <name evidence="1" type="ORF">J41TS12_11150</name>
</gene>
<name>A0A919XQT8_9BACL</name>
<keyword evidence="2" id="KW-1185">Reference proteome</keyword>
<sequence>MINPPGITFHAEYEPDKEKMVEALRIIKEAPASKNEIVSEDEEFQEGA</sequence>
<dbReference type="AlphaFoldDB" id="A0A919XQT8"/>
<protein>
    <submittedName>
        <fullName evidence="1">Uncharacterized protein</fullName>
    </submittedName>
</protein>
<accession>A0A919XQT8</accession>
<dbReference type="Proteomes" id="UP000681162">
    <property type="component" value="Unassembled WGS sequence"/>
</dbReference>